<dbReference type="GO" id="GO:0000398">
    <property type="term" value="P:mRNA splicing, via spliceosome"/>
    <property type="evidence" value="ECO:0007669"/>
    <property type="project" value="UniProtKB-ARBA"/>
</dbReference>
<dbReference type="SUPFAM" id="SSF50182">
    <property type="entry name" value="Sm-like ribonucleoproteins"/>
    <property type="match status" value="1"/>
</dbReference>
<dbReference type="FunFam" id="2.30.30.100:FF:000069">
    <property type="entry name" value="Small nuclear ribonucleoprotein Sm D2"/>
    <property type="match status" value="1"/>
</dbReference>
<dbReference type="GO" id="GO:0005689">
    <property type="term" value="C:U12-type spliceosomal complex"/>
    <property type="evidence" value="ECO:0007669"/>
    <property type="project" value="UniProtKB-ARBA"/>
</dbReference>
<comment type="function">
    <text evidence="10 12">Plays a role in pre-mRNA splicing as a core component of the spliceosomal U1, U2, U4 and U5 small nuclear ribonucleoproteins (snRNPs), the building blocks of the spliceosome. Component of both the pre-catalytic spliceosome B complex and activated spliceosome C complexes. As a component of the minor spliceosome, involved in the splicing of U12-type introns in pre-mRNAs.</text>
</comment>
<evidence type="ECO:0000256" key="5">
    <source>
        <dbReference type="ARBA" id="ARBA00022728"/>
    </source>
</evidence>
<evidence type="ECO:0000256" key="8">
    <source>
        <dbReference type="ARBA" id="ARBA00023274"/>
    </source>
</evidence>
<keyword evidence="4 12" id="KW-0507">mRNA processing</keyword>
<keyword evidence="7 12" id="KW-0539">Nucleus</keyword>
<evidence type="ECO:0000256" key="6">
    <source>
        <dbReference type="ARBA" id="ARBA00023187"/>
    </source>
</evidence>
<evidence type="ECO:0000313" key="14">
    <source>
        <dbReference type="EMBL" id="KAH0517545.1"/>
    </source>
</evidence>
<gene>
    <name evidence="12" type="primary">SNRPD2</name>
    <name evidence="14" type="ORF">LTLLF_120375</name>
</gene>
<evidence type="ECO:0000313" key="15">
    <source>
        <dbReference type="Proteomes" id="UP000710432"/>
    </source>
</evidence>
<evidence type="ECO:0000256" key="10">
    <source>
        <dbReference type="ARBA" id="ARBA00058557"/>
    </source>
</evidence>
<keyword evidence="6 12" id="KW-0508">mRNA splicing</keyword>
<evidence type="ECO:0000256" key="1">
    <source>
        <dbReference type="ARBA" id="ARBA00004123"/>
    </source>
</evidence>
<comment type="caution">
    <text evidence="14">The sequence shown here is derived from an EMBL/GenBank/DDBJ whole genome shotgun (WGS) entry which is preliminary data.</text>
</comment>
<evidence type="ECO:0000256" key="4">
    <source>
        <dbReference type="ARBA" id="ARBA00022664"/>
    </source>
</evidence>
<dbReference type="PANTHER" id="PTHR12777">
    <property type="entry name" value="SMALL NUCLEAR RIBONUCLEOPROTEIN SM D2"/>
    <property type="match status" value="1"/>
</dbReference>
<evidence type="ECO:0000256" key="9">
    <source>
        <dbReference type="ARBA" id="ARBA00033125"/>
    </source>
</evidence>
<feature type="region of interest" description="Disordered" evidence="13">
    <location>
        <begin position="1"/>
        <end position="32"/>
    </location>
</feature>
<keyword evidence="5" id="KW-0747">Spliceosome</keyword>
<keyword evidence="8 12" id="KW-0687">Ribonucleoprotein</keyword>
<evidence type="ECO:0000256" key="13">
    <source>
        <dbReference type="SAM" id="MobiDB-lite"/>
    </source>
</evidence>
<dbReference type="AlphaFoldDB" id="A0A8J6GUK3"/>
<reference evidence="14" key="1">
    <citation type="submission" date="2020-03" db="EMBL/GenBank/DDBJ databases">
        <title>Studies in the Genomics of Life Span.</title>
        <authorList>
            <person name="Glass D."/>
        </authorList>
    </citation>
    <scope>NUCLEOTIDE SEQUENCE</scope>
    <source>
        <strain evidence="14">LTLLF</strain>
        <tissue evidence="14">Muscle</tissue>
    </source>
</reference>
<comment type="subcellular location">
    <subcellularLocation>
        <location evidence="12">Cytoplasm</location>
        <location evidence="12">Cytosol</location>
    </subcellularLocation>
    <subcellularLocation>
        <location evidence="1 12">Nucleus</location>
    </subcellularLocation>
    <text evidence="12">SMN-mediated assembly into core snRNPs occurs in the cytosol before SMN-mediated transport to the nucleus to be included in spliceosomes.</text>
</comment>
<protein>
    <recommendedName>
        <fullName evidence="11 12">Small nuclear ribonucleoprotein Sm D2</fullName>
        <shortName evidence="12">Sm-D2</shortName>
    </recommendedName>
    <alternativeName>
        <fullName evidence="9 12">snRNP core protein D2</fullName>
    </alternativeName>
</protein>
<organism evidence="14 15">
    <name type="scientific">Microtus ochrogaster</name>
    <name type="common">Prairie vole</name>
    <dbReference type="NCBI Taxonomy" id="79684"/>
    <lineage>
        <taxon>Eukaryota</taxon>
        <taxon>Metazoa</taxon>
        <taxon>Chordata</taxon>
        <taxon>Craniata</taxon>
        <taxon>Vertebrata</taxon>
        <taxon>Euteleostomi</taxon>
        <taxon>Mammalia</taxon>
        <taxon>Eutheria</taxon>
        <taxon>Euarchontoglires</taxon>
        <taxon>Glires</taxon>
        <taxon>Rodentia</taxon>
        <taxon>Myomorpha</taxon>
        <taxon>Muroidea</taxon>
        <taxon>Cricetidae</taxon>
        <taxon>Arvicolinae</taxon>
        <taxon>Microtus</taxon>
    </lineage>
</organism>
<evidence type="ECO:0000256" key="2">
    <source>
        <dbReference type="ARBA" id="ARBA00008146"/>
    </source>
</evidence>
<dbReference type="InterPro" id="IPR027248">
    <property type="entry name" value="Sm_D2"/>
</dbReference>
<dbReference type="Gene3D" id="2.30.30.100">
    <property type="match status" value="1"/>
</dbReference>
<proteinExistence type="inferred from homology"/>
<evidence type="ECO:0000256" key="12">
    <source>
        <dbReference type="RuleBase" id="RU365051"/>
    </source>
</evidence>
<dbReference type="GO" id="GO:0005829">
    <property type="term" value="C:cytosol"/>
    <property type="evidence" value="ECO:0007669"/>
    <property type="project" value="UniProtKB-SubCell"/>
</dbReference>
<name>A0A8J6GUK3_MICOH</name>
<dbReference type="Proteomes" id="UP000710432">
    <property type="component" value="Unassembled WGS sequence"/>
</dbReference>
<dbReference type="CDD" id="cd01720">
    <property type="entry name" value="Sm_D2"/>
    <property type="match status" value="1"/>
</dbReference>
<dbReference type="InterPro" id="IPR010920">
    <property type="entry name" value="LSM_dom_sf"/>
</dbReference>
<sequence>MSLLNEPKSEMTPGELQRREEAEFNTSPLSVPTQSVKNNTHVLINCCNKKLLGLVKAFNRHCNMVQDKEMWTEVPKRGQGKKKSKPVNKDRYISNIFLRKDSVIVLWNLNHSLPASRVVASSLYKSLLLAEPCPMGWK</sequence>
<keyword evidence="3 12" id="KW-0963">Cytoplasm</keyword>
<accession>A0A8J6GUK3</accession>
<evidence type="ECO:0000256" key="11">
    <source>
        <dbReference type="ARBA" id="ARBA00070085"/>
    </source>
</evidence>
<dbReference type="EMBL" id="JAATJU010015746">
    <property type="protein sequence ID" value="KAH0517545.1"/>
    <property type="molecule type" value="Genomic_DNA"/>
</dbReference>
<evidence type="ECO:0000256" key="3">
    <source>
        <dbReference type="ARBA" id="ARBA00022490"/>
    </source>
</evidence>
<evidence type="ECO:0000256" key="7">
    <source>
        <dbReference type="ARBA" id="ARBA00023242"/>
    </source>
</evidence>
<comment type="similarity">
    <text evidence="2 12">Belongs to the snRNP core protein family.</text>
</comment>
<dbReference type="GO" id="GO:0097525">
    <property type="term" value="C:spliceosomal snRNP complex"/>
    <property type="evidence" value="ECO:0007669"/>
    <property type="project" value="UniProtKB-ARBA"/>
</dbReference>